<dbReference type="SUPFAM" id="SSF53448">
    <property type="entry name" value="Nucleotide-diphospho-sugar transferases"/>
    <property type="match status" value="1"/>
</dbReference>
<reference evidence="6 7" key="1">
    <citation type="submission" date="2018-06" db="EMBL/GenBank/DDBJ databases">
        <title>Phytoactinopolyspora halophila sp. nov., a novel halophilic actinomycete isolated from a saline soil in China.</title>
        <authorList>
            <person name="Tang S.-K."/>
        </authorList>
    </citation>
    <scope>NUCLEOTIDE SEQUENCE [LARGE SCALE GENOMIC DNA]</scope>
    <source>
        <strain evidence="6 7">YIM 96934</strain>
    </source>
</reference>
<dbReference type="Proteomes" id="UP000250462">
    <property type="component" value="Unassembled WGS sequence"/>
</dbReference>
<comment type="similarity">
    <text evidence="5">Belongs to the CofC family.</text>
</comment>
<dbReference type="Gene3D" id="3.90.550.10">
    <property type="entry name" value="Spore Coat Polysaccharide Biosynthesis Protein SpsA, Chain A"/>
    <property type="match status" value="1"/>
</dbReference>
<dbReference type="GO" id="GO:0005525">
    <property type="term" value="F:GTP binding"/>
    <property type="evidence" value="ECO:0007669"/>
    <property type="project" value="UniProtKB-KW"/>
</dbReference>
<dbReference type="GO" id="GO:0052645">
    <property type="term" value="P:F420-0 metabolic process"/>
    <property type="evidence" value="ECO:0007669"/>
    <property type="project" value="UniProtKB-UniRule"/>
</dbReference>
<dbReference type="InterPro" id="IPR029044">
    <property type="entry name" value="Nucleotide-diphossugar_trans"/>
</dbReference>
<dbReference type="AlphaFoldDB" id="A0A329QF85"/>
<dbReference type="NCBIfam" id="TIGR03552">
    <property type="entry name" value="F420_cofC"/>
    <property type="match status" value="1"/>
</dbReference>
<evidence type="ECO:0000256" key="3">
    <source>
        <dbReference type="ARBA" id="ARBA00022741"/>
    </source>
</evidence>
<proteinExistence type="inferred from homology"/>
<comment type="caution">
    <text evidence="6">The sequence shown here is derived from an EMBL/GenBank/DDBJ whole genome shotgun (WGS) entry which is preliminary data.</text>
</comment>
<dbReference type="Pfam" id="PF01983">
    <property type="entry name" value="CofC"/>
    <property type="match status" value="1"/>
</dbReference>
<keyword evidence="7" id="KW-1185">Reference proteome</keyword>
<accession>A0A329QF85</accession>
<dbReference type="EC" id="2.7.7.105" evidence="5"/>
<keyword evidence="1 5" id="KW-0808">Transferase</keyword>
<evidence type="ECO:0000313" key="6">
    <source>
        <dbReference type="EMBL" id="RAW10631.1"/>
    </source>
</evidence>
<comment type="catalytic activity">
    <reaction evidence="5">
        <text>phosphoenolpyruvate + GTP + H(+) = enolpyruvoyl-2-diphospho-5'-guanosine + diphosphate</text>
        <dbReference type="Rhea" id="RHEA:30519"/>
        <dbReference type="ChEBI" id="CHEBI:15378"/>
        <dbReference type="ChEBI" id="CHEBI:33019"/>
        <dbReference type="ChEBI" id="CHEBI:37565"/>
        <dbReference type="ChEBI" id="CHEBI:58702"/>
        <dbReference type="ChEBI" id="CHEBI:143701"/>
        <dbReference type="EC" id="2.7.7.105"/>
    </reaction>
</comment>
<dbReference type="PANTHER" id="PTHR40392">
    <property type="entry name" value="2-PHOSPHO-L-LACTATE GUANYLYLTRANSFERASE"/>
    <property type="match status" value="1"/>
</dbReference>
<feature type="binding site" evidence="5">
    <location>
        <position position="196"/>
    </location>
    <ligand>
        <name>phosphoenolpyruvate</name>
        <dbReference type="ChEBI" id="CHEBI:58702"/>
    </ligand>
</feature>
<organism evidence="6 7">
    <name type="scientific">Phytoactinopolyspora halophila</name>
    <dbReference type="NCBI Taxonomy" id="1981511"/>
    <lineage>
        <taxon>Bacteria</taxon>
        <taxon>Bacillati</taxon>
        <taxon>Actinomycetota</taxon>
        <taxon>Actinomycetes</taxon>
        <taxon>Jiangellales</taxon>
        <taxon>Jiangellaceae</taxon>
        <taxon>Phytoactinopolyspora</taxon>
    </lineage>
</organism>
<comment type="pathway">
    <text evidence="5">Cofactor biosynthesis; coenzyme F420 biosynthesis.</text>
</comment>
<dbReference type="HAMAP" id="MF_02114">
    <property type="entry name" value="CofC"/>
    <property type="match status" value="1"/>
</dbReference>
<evidence type="ECO:0000256" key="1">
    <source>
        <dbReference type="ARBA" id="ARBA00022679"/>
    </source>
</evidence>
<dbReference type="EMBL" id="QMIG01000026">
    <property type="protein sequence ID" value="RAW10631.1"/>
    <property type="molecule type" value="Genomic_DNA"/>
</dbReference>
<keyword evidence="4 5" id="KW-0342">GTP-binding</keyword>
<evidence type="ECO:0000256" key="5">
    <source>
        <dbReference type="HAMAP-Rule" id="MF_02114"/>
    </source>
</evidence>
<evidence type="ECO:0000313" key="7">
    <source>
        <dbReference type="Proteomes" id="UP000250462"/>
    </source>
</evidence>
<dbReference type="GO" id="GO:0043814">
    <property type="term" value="F:phospholactate guanylyltransferase activity"/>
    <property type="evidence" value="ECO:0007669"/>
    <property type="project" value="InterPro"/>
</dbReference>
<name>A0A329QF85_9ACTN</name>
<sequence>MPSRCFGPPTGSSFRVGHPGRVHCLSLDRTDGLALNDVRVESATAAHPRFGGCVTPVAASWSIIVPVKRPELAKTRLADTVGELRPYMARAFAADTVAAALACPPVRSVLVVTDDDEFRAEARRLGAEVIADTPGAGLNAALRHGARHLRGHRPALPVASLSADLPALRAAELQRVLEHAAEYPISFLADAVGVGTTLYASTTGAPFLPRFGERSRAAHQEAGAVELDIADVPTVRRDIDTAVDLWDGMRIGLGPRTESVILQLDAAF</sequence>
<comment type="function">
    <text evidence="5">Guanylyltransferase that catalyzes the activation of phosphoenolpyruvate (PEP) as enolpyruvoyl-2-diphospho-5'-guanosine, via the condensation of PEP with GTP. It is involved in the biosynthesis of coenzyme F420, a hydride carrier cofactor.</text>
</comment>
<dbReference type="OrthoDB" id="9151145at2"/>
<feature type="binding site" evidence="5">
    <location>
        <position position="215"/>
    </location>
    <ligand>
        <name>phosphoenolpyruvate</name>
        <dbReference type="ChEBI" id="CHEBI:58702"/>
    </ligand>
</feature>
<protein>
    <recommendedName>
        <fullName evidence="5">Phosphoenolpyruvate guanylyltransferase</fullName>
        <shortName evidence="5">PEP guanylyltransferase</shortName>
        <ecNumber evidence="5">2.7.7.105</ecNumber>
    </recommendedName>
</protein>
<dbReference type="InterPro" id="IPR002835">
    <property type="entry name" value="CofC"/>
</dbReference>
<evidence type="ECO:0000256" key="4">
    <source>
        <dbReference type="ARBA" id="ARBA00023134"/>
    </source>
</evidence>
<dbReference type="PANTHER" id="PTHR40392:SF1">
    <property type="entry name" value="2-PHOSPHO-L-LACTATE GUANYLYLTRANSFERASE"/>
    <property type="match status" value="1"/>
</dbReference>
<evidence type="ECO:0000256" key="2">
    <source>
        <dbReference type="ARBA" id="ARBA00022695"/>
    </source>
</evidence>
<keyword evidence="3 5" id="KW-0547">Nucleotide-binding</keyword>
<keyword evidence="2 5" id="KW-0548">Nucleotidyltransferase</keyword>
<feature type="binding site" evidence="5">
    <location>
        <position position="212"/>
    </location>
    <ligand>
        <name>phosphoenolpyruvate</name>
        <dbReference type="ChEBI" id="CHEBI:58702"/>
    </ligand>
</feature>
<dbReference type="UniPathway" id="UPA00071"/>
<gene>
    <name evidence="6" type="primary">cofC</name>
    <name evidence="5" type="synonym">fbiD</name>
    <name evidence="6" type="ORF">DPM12_18890</name>
</gene>